<organism evidence="1 2">
    <name type="scientific">Dorcoceras hygrometricum</name>
    <dbReference type="NCBI Taxonomy" id="472368"/>
    <lineage>
        <taxon>Eukaryota</taxon>
        <taxon>Viridiplantae</taxon>
        <taxon>Streptophyta</taxon>
        <taxon>Embryophyta</taxon>
        <taxon>Tracheophyta</taxon>
        <taxon>Spermatophyta</taxon>
        <taxon>Magnoliopsida</taxon>
        <taxon>eudicotyledons</taxon>
        <taxon>Gunneridae</taxon>
        <taxon>Pentapetalae</taxon>
        <taxon>asterids</taxon>
        <taxon>lamiids</taxon>
        <taxon>Lamiales</taxon>
        <taxon>Gesneriaceae</taxon>
        <taxon>Didymocarpoideae</taxon>
        <taxon>Trichosporeae</taxon>
        <taxon>Loxocarpinae</taxon>
        <taxon>Dorcoceras</taxon>
    </lineage>
</organism>
<dbReference type="EMBL" id="KQ996043">
    <property type="protein sequence ID" value="KZV45562.1"/>
    <property type="molecule type" value="Genomic_DNA"/>
</dbReference>
<evidence type="ECO:0000313" key="1">
    <source>
        <dbReference type="EMBL" id="KZV45562.1"/>
    </source>
</evidence>
<gene>
    <name evidence="1" type="ORF">F511_37318</name>
</gene>
<keyword evidence="2" id="KW-1185">Reference proteome</keyword>
<dbReference type="AlphaFoldDB" id="A0A2Z7CEV7"/>
<name>A0A2Z7CEV7_9LAMI</name>
<accession>A0A2Z7CEV7</accession>
<reference evidence="1 2" key="1">
    <citation type="journal article" date="2015" name="Proc. Natl. Acad. Sci. U.S.A.">
        <title>The resurrection genome of Boea hygrometrica: A blueprint for survival of dehydration.</title>
        <authorList>
            <person name="Xiao L."/>
            <person name="Yang G."/>
            <person name="Zhang L."/>
            <person name="Yang X."/>
            <person name="Zhao S."/>
            <person name="Ji Z."/>
            <person name="Zhou Q."/>
            <person name="Hu M."/>
            <person name="Wang Y."/>
            <person name="Chen M."/>
            <person name="Xu Y."/>
            <person name="Jin H."/>
            <person name="Xiao X."/>
            <person name="Hu G."/>
            <person name="Bao F."/>
            <person name="Hu Y."/>
            <person name="Wan P."/>
            <person name="Li L."/>
            <person name="Deng X."/>
            <person name="Kuang T."/>
            <person name="Xiang C."/>
            <person name="Zhu J.K."/>
            <person name="Oliver M.J."/>
            <person name="He Y."/>
        </authorList>
    </citation>
    <scope>NUCLEOTIDE SEQUENCE [LARGE SCALE GENOMIC DNA]</scope>
    <source>
        <strain evidence="2">cv. XS01</strain>
    </source>
</reference>
<protein>
    <submittedName>
        <fullName evidence="1">F-box protein</fullName>
    </submittedName>
</protein>
<evidence type="ECO:0000313" key="2">
    <source>
        <dbReference type="Proteomes" id="UP000250235"/>
    </source>
</evidence>
<proteinExistence type="predicted"/>
<dbReference type="Proteomes" id="UP000250235">
    <property type="component" value="Unassembled WGS sequence"/>
</dbReference>
<sequence>MLTSSLLITASSNRNADVIIADSRFLFASTSDSFTFAQQLINIIWTASELHLHAPAGPDINVLSDFTSQRLIRLHFGFHQQLIHEHLSACSWFIIPLALQLVLIVPAGPDAPTASS</sequence>